<proteinExistence type="predicted"/>
<dbReference type="EMBL" id="VKKG01000001">
    <property type="protein sequence ID" value="TRY20240.1"/>
    <property type="molecule type" value="Genomic_DNA"/>
</dbReference>
<name>A0A553K6A4_9ACTN</name>
<dbReference type="RefSeq" id="WP_143937324.1">
    <property type="nucleotide sequence ID" value="NZ_VKKG01000001.1"/>
</dbReference>
<sequence>MIGEAGDIKQWLQIAQAPSTLLGGPLALTALATMMQQRAMQQQMDEIVEYLKEIGEKVDDVLRGQKDAVLADMIGVDLVIEEALAVRERVGRVSEVIWSKVQMGSALARTQAYALRQLDAIAEKLEKKADVGEIARATRRAEPQVREWLAVLARTFQLQDGIWVLELDRVLDASPEELDNHRLGLIAAREHRVHLIGRSTERMLEQMAATVDKANSKVLFNPFDSPSAVKSSNQVTAGVLEFRDRLGIGSGNGTGEGRRWRQAAAELRDRVVGSAVDGVSAAGRFGSDTLDRATRPFRAVDIDGDGVPDKSRAAAAATRAGDAIKGAATGAVGRAGRLFRRKPTQDTAVDGPDPDTTAGNS</sequence>
<evidence type="ECO:0000313" key="3">
    <source>
        <dbReference type="Proteomes" id="UP000317638"/>
    </source>
</evidence>
<evidence type="ECO:0000256" key="1">
    <source>
        <dbReference type="SAM" id="MobiDB-lite"/>
    </source>
</evidence>
<organism evidence="2 3">
    <name type="scientific">Tessaracoccus rhinocerotis</name>
    <dbReference type="NCBI Taxonomy" id="1689449"/>
    <lineage>
        <taxon>Bacteria</taxon>
        <taxon>Bacillati</taxon>
        <taxon>Actinomycetota</taxon>
        <taxon>Actinomycetes</taxon>
        <taxon>Propionibacteriales</taxon>
        <taxon>Propionibacteriaceae</taxon>
        <taxon>Tessaracoccus</taxon>
    </lineage>
</organism>
<evidence type="ECO:0000313" key="2">
    <source>
        <dbReference type="EMBL" id="TRY20240.1"/>
    </source>
</evidence>
<feature type="region of interest" description="Disordered" evidence="1">
    <location>
        <begin position="335"/>
        <end position="361"/>
    </location>
</feature>
<keyword evidence="3" id="KW-1185">Reference proteome</keyword>
<comment type="caution">
    <text evidence="2">The sequence shown here is derived from an EMBL/GenBank/DDBJ whole genome shotgun (WGS) entry which is preliminary data.</text>
</comment>
<dbReference type="OrthoDB" id="4391631at2"/>
<protein>
    <submittedName>
        <fullName evidence="2">Uncharacterized protein</fullName>
    </submittedName>
</protein>
<dbReference type="AlphaFoldDB" id="A0A553K6A4"/>
<gene>
    <name evidence="2" type="ORF">FOJ82_05095</name>
</gene>
<dbReference type="Proteomes" id="UP000317638">
    <property type="component" value="Unassembled WGS sequence"/>
</dbReference>
<reference evidence="2 3" key="1">
    <citation type="submission" date="2019-07" db="EMBL/GenBank/DDBJ databases">
        <authorList>
            <person name="Zhou L.-Y."/>
        </authorList>
    </citation>
    <scope>NUCLEOTIDE SEQUENCE [LARGE SCALE GENOMIC DNA]</scope>
    <source>
        <strain evidence="2 3">YIM 101269</strain>
    </source>
</reference>
<accession>A0A553K6A4</accession>